<gene>
    <name evidence="10" type="ORF">ABW18_16075</name>
</gene>
<feature type="transmembrane region" description="Helical" evidence="7">
    <location>
        <begin position="194"/>
        <end position="219"/>
    </location>
</feature>
<dbReference type="EMBL" id="LDTZ01000019">
    <property type="protein sequence ID" value="KNA90405.1"/>
    <property type="molecule type" value="Genomic_DNA"/>
</dbReference>
<keyword evidence="11" id="KW-1185">Reference proteome</keyword>
<dbReference type="PANTHER" id="PTHR43081:SF17">
    <property type="entry name" value="BLL5647 PROTEIN"/>
    <property type="match status" value="1"/>
</dbReference>
<accession>A0ABR5I9N6</accession>
<dbReference type="SUPFAM" id="SSF55073">
    <property type="entry name" value="Nucleotide cyclase"/>
    <property type="match status" value="1"/>
</dbReference>
<sequence>MIRGRGERDYGSVLLGSASDGPTKRRVRIQTILTGSIVLSNFVGAVVTISLSSVGIPEPSTFAPEMWWINYIAVPIYVALAFVIGIGWGTYTITRDLRWAIRRQPPTAADARRTRRVAGRLLRLQAALWLGAVVMFTIMYGIQSPMLIPKMFFVIGLSGAVVVGVTYLLIELALRPVSADLISAGYRRRKRSGVLSRAVVAWIVGSATPIVGILLLVSFGAFRQDTSKLDLFVGVFVLAVISLGTGLLLTWLTTTSVTGPLRSVRNGMNKVQAGNVDVDLVVYDGTELGDLQVGFNSMVSGLRERERMRDLFGRHVGREVAEAALSSDPALGGTERTVAALFVDVIGSTTLAAERSPTEVVEILNRFFAVIVRAVEQQRGLVNKFEGDAVLAIFGAPIDLDDAAGAALCTAREIARELERRVPELSAGIGVGFGPAVAGNVGAIERFEYTIIGDPVNESARLSELAKRDPRRPLASGRTVDVANAREAAHWEEQETTSLRGRTEETRVYAAVVDD</sequence>
<evidence type="ECO:0000313" key="11">
    <source>
        <dbReference type="Proteomes" id="UP000037247"/>
    </source>
</evidence>
<evidence type="ECO:0000256" key="2">
    <source>
        <dbReference type="ARBA" id="ARBA00005381"/>
    </source>
</evidence>
<evidence type="ECO:0000259" key="8">
    <source>
        <dbReference type="PROSITE" id="PS50125"/>
    </source>
</evidence>
<dbReference type="Pfam" id="PF00672">
    <property type="entry name" value="HAMP"/>
    <property type="match status" value="1"/>
</dbReference>
<feature type="transmembrane region" description="Helical" evidence="7">
    <location>
        <begin position="121"/>
        <end position="140"/>
    </location>
</feature>
<keyword evidence="6 7" id="KW-0472">Membrane</keyword>
<dbReference type="CDD" id="cd06225">
    <property type="entry name" value="HAMP"/>
    <property type="match status" value="1"/>
</dbReference>
<evidence type="ECO:0000313" key="10">
    <source>
        <dbReference type="EMBL" id="KNA90405.1"/>
    </source>
</evidence>
<dbReference type="SMART" id="SM00304">
    <property type="entry name" value="HAMP"/>
    <property type="match status" value="1"/>
</dbReference>
<dbReference type="CDD" id="cd07302">
    <property type="entry name" value="CHD"/>
    <property type="match status" value="1"/>
</dbReference>
<feature type="transmembrane region" description="Helical" evidence="7">
    <location>
        <begin position="152"/>
        <end position="174"/>
    </location>
</feature>
<proteinExistence type="inferred from homology"/>
<dbReference type="PANTHER" id="PTHR43081">
    <property type="entry name" value="ADENYLATE CYCLASE, TERMINAL-DIFFERENTIATION SPECIFIC-RELATED"/>
    <property type="match status" value="1"/>
</dbReference>
<dbReference type="SMART" id="SM00044">
    <property type="entry name" value="CYCc"/>
    <property type="match status" value="1"/>
</dbReference>
<protein>
    <recommendedName>
        <fullName evidence="12">Adenylate cyclase</fullName>
    </recommendedName>
</protein>
<dbReference type="Gene3D" id="3.30.70.1230">
    <property type="entry name" value="Nucleotide cyclase"/>
    <property type="match status" value="1"/>
</dbReference>
<dbReference type="RefSeq" id="WP_049699978.1">
    <property type="nucleotide sequence ID" value="NZ_LDTZ01000019.1"/>
</dbReference>
<evidence type="ECO:0000256" key="4">
    <source>
        <dbReference type="ARBA" id="ARBA00022692"/>
    </source>
</evidence>
<dbReference type="InterPro" id="IPR029787">
    <property type="entry name" value="Nucleotide_cyclase"/>
</dbReference>
<comment type="similarity">
    <text evidence="2">Belongs to the adenylyl cyclase class-3 family.</text>
</comment>
<feature type="domain" description="Guanylate cyclase" evidence="8">
    <location>
        <begin position="339"/>
        <end position="463"/>
    </location>
</feature>
<keyword evidence="4 7" id="KW-0812">Transmembrane</keyword>
<dbReference type="Gene3D" id="6.10.340.10">
    <property type="match status" value="1"/>
</dbReference>
<evidence type="ECO:0000256" key="1">
    <source>
        <dbReference type="ARBA" id="ARBA00004651"/>
    </source>
</evidence>
<evidence type="ECO:0000256" key="5">
    <source>
        <dbReference type="ARBA" id="ARBA00022989"/>
    </source>
</evidence>
<keyword evidence="3" id="KW-1003">Cell membrane</keyword>
<name>A0ABR5I9N6_9ACTN</name>
<feature type="transmembrane region" description="Helical" evidence="7">
    <location>
        <begin position="32"/>
        <end position="56"/>
    </location>
</feature>
<evidence type="ECO:0000256" key="7">
    <source>
        <dbReference type="SAM" id="Phobius"/>
    </source>
</evidence>
<dbReference type="Pfam" id="PF00211">
    <property type="entry name" value="Guanylate_cyc"/>
    <property type="match status" value="1"/>
</dbReference>
<evidence type="ECO:0000256" key="6">
    <source>
        <dbReference type="ARBA" id="ARBA00023136"/>
    </source>
</evidence>
<dbReference type="Proteomes" id="UP000037247">
    <property type="component" value="Unassembled WGS sequence"/>
</dbReference>
<dbReference type="InterPro" id="IPR050697">
    <property type="entry name" value="Adenylyl/Guanylyl_Cyclase_3/4"/>
</dbReference>
<feature type="transmembrane region" description="Helical" evidence="7">
    <location>
        <begin position="68"/>
        <end position="93"/>
    </location>
</feature>
<comment type="caution">
    <text evidence="10">The sequence shown here is derived from an EMBL/GenBank/DDBJ whole genome shotgun (WGS) entry which is preliminary data.</text>
</comment>
<feature type="domain" description="HAMP" evidence="9">
    <location>
        <begin position="255"/>
        <end position="307"/>
    </location>
</feature>
<dbReference type="PROSITE" id="PS50125">
    <property type="entry name" value="GUANYLATE_CYCLASE_2"/>
    <property type="match status" value="1"/>
</dbReference>
<dbReference type="PROSITE" id="PS50885">
    <property type="entry name" value="HAMP"/>
    <property type="match status" value="1"/>
</dbReference>
<keyword evidence="5 7" id="KW-1133">Transmembrane helix</keyword>
<reference evidence="10 11" key="1">
    <citation type="submission" date="2015-05" db="EMBL/GenBank/DDBJ databases">
        <title>Draft genome sequence of the bacterium Gordonia jacobaea a new member of the Gordonia genus.</title>
        <authorList>
            <person name="Jimenez-Galisteo G."/>
            <person name="Dominguez A."/>
            <person name="Munoz E."/>
            <person name="Vinas M."/>
        </authorList>
    </citation>
    <scope>NUCLEOTIDE SEQUENCE [LARGE SCALE GENOMIC DNA]</scope>
    <source>
        <strain evidence="11">mv1</strain>
    </source>
</reference>
<organism evidence="10 11">
    <name type="scientific">Gordonia jacobaea</name>
    <dbReference type="NCBI Taxonomy" id="122202"/>
    <lineage>
        <taxon>Bacteria</taxon>
        <taxon>Bacillati</taxon>
        <taxon>Actinomycetota</taxon>
        <taxon>Actinomycetes</taxon>
        <taxon>Mycobacteriales</taxon>
        <taxon>Gordoniaceae</taxon>
        <taxon>Gordonia</taxon>
    </lineage>
</organism>
<feature type="transmembrane region" description="Helical" evidence="7">
    <location>
        <begin position="231"/>
        <end position="252"/>
    </location>
</feature>
<comment type="subcellular location">
    <subcellularLocation>
        <location evidence="1">Cell membrane</location>
        <topology evidence="1">Multi-pass membrane protein</topology>
    </subcellularLocation>
</comment>
<dbReference type="SUPFAM" id="SSF158472">
    <property type="entry name" value="HAMP domain-like"/>
    <property type="match status" value="1"/>
</dbReference>
<evidence type="ECO:0000259" key="9">
    <source>
        <dbReference type="PROSITE" id="PS50885"/>
    </source>
</evidence>
<dbReference type="InterPro" id="IPR001054">
    <property type="entry name" value="A/G_cyclase"/>
</dbReference>
<evidence type="ECO:0008006" key="12">
    <source>
        <dbReference type="Google" id="ProtNLM"/>
    </source>
</evidence>
<evidence type="ECO:0000256" key="3">
    <source>
        <dbReference type="ARBA" id="ARBA00022475"/>
    </source>
</evidence>
<dbReference type="InterPro" id="IPR003660">
    <property type="entry name" value="HAMP_dom"/>
</dbReference>